<keyword evidence="3" id="KW-1185">Reference proteome</keyword>
<dbReference type="GO" id="GO:0005886">
    <property type="term" value="C:plasma membrane"/>
    <property type="evidence" value="ECO:0007669"/>
    <property type="project" value="UniProtKB-SubCell"/>
</dbReference>
<reference evidence="2" key="1">
    <citation type="submission" date="2021-01" db="EMBL/GenBank/DDBJ databases">
        <title>Whole genome shotgun sequence of Actinoplanes nipponensis NBRC 14063.</title>
        <authorList>
            <person name="Komaki H."/>
            <person name="Tamura T."/>
        </authorList>
    </citation>
    <scope>NUCLEOTIDE SEQUENCE</scope>
    <source>
        <strain evidence="2">NBRC 14063</strain>
    </source>
</reference>
<protein>
    <recommendedName>
        <fullName evidence="4">ABC-2 type transport system permease protein</fullName>
    </recommendedName>
</protein>
<dbReference type="Proteomes" id="UP000647172">
    <property type="component" value="Unassembled WGS sequence"/>
</dbReference>
<feature type="transmembrane region" description="Helical" evidence="1">
    <location>
        <begin position="102"/>
        <end position="127"/>
    </location>
</feature>
<evidence type="ECO:0000256" key="1">
    <source>
        <dbReference type="SAM" id="Phobius"/>
    </source>
</evidence>
<proteinExistence type="predicted"/>
<evidence type="ECO:0000313" key="2">
    <source>
        <dbReference type="EMBL" id="GIE48681.1"/>
    </source>
</evidence>
<comment type="caution">
    <text evidence="2">The sequence shown here is derived from an EMBL/GenBank/DDBJ whole genome shotgun (WGS) entry which is preliminary data.</text>
</comment>
<feature type="transmembrane region" description="Helical" evidence="1">
    <location>
        <begin position="147"/>
        <end position="169"/>
    </location>
</feature>
<sequence>MSPAGRRVRAVVAKELRDFRRNRALLASMAVVPAVFCVQPLVTVFTLDPSVSTALGQQHVLLYMLGIPAVVPSFIAAYAVVGERQQGTLEPVLTTPISGGELLLGKALGALLPALLVAYGVYGFFLGCVRLFADPAVAAAVIRLPDVLAQLVFTPLLAGWSIWVAIMISTRSSDIRVAQQFAMLASLPSLAVTTLAAFGAVPASAAVGGLAVVLLLGLNRLGWRLATAAFDRERLITGTRG</sequence>
<feature type="transmembrane region" description="Helical" evidence="1">
    <location>
        <begin position="24"/>
        <end position="42"/>
    </location>
</feature>
<accession>A0A919MKN0</accession>
<feature type="transmembrane region" description="Helical" evidence="1">
    <location>
        <begin position="181"/>
        <end position="199"/>
    </location>
</feature>
<dbReference type="RefSeq" id="WP_203767466.1">
    <property type="nucleotide sequence ID" value="NZ_BOMQ01000026.1"/>
</dbReference>
<evidence type="ECO:0000313" key="3">
    <source>
        <dbReference type="Proteomes" id="UP000647172"/>
    </source>
</evidence>
<feature type="transmembrane region" description="Helical" evidence="1">
    <location>
        <begin position="205"/>
        <end position="223"/>
    </location>
</feature>
<dbReference type="GO" id="GO:0140359">
    <property type="term" value="F:ABC-type transporter activity"/>
    <property type="evidence" value="ECO:0007669"/>
    <property type="project" value="InterPro"/>
</dbReference>
<dbReference type="Pfam" id="PF12679">
    <property type="entry name" value="ABC2_membrane_2"/>
    <property type="match status" value="1"/>
</dbReference>
<name>A0A919MKN0_9ACTN</name>
<keyword evidence="1" id="KW-0472">Membrane</keyword>
<evidence type="ECO:0008006" key="4">
    <source>
        <dbReference type="Google" id="ProtNLM"/>
    </source>
</evidence>
<gene>
    <name evidence="2" type="ORF">Ani05nite_22150</name>
</gene>
<organism evidence="2 3">
    <name type="scientific">Actinoplanes nipponensis</name>
    <dbReference type="NCBI Taxonomy" id="135950"/>
    <lineage>
        <taxon>Bacteria</taxon>
        <taxon>Bacillati</taxon>
        <taxon>Actinomycetota</taxon>
        <taxon>Actinomycetes</taxon>
        <taxon>Micromonosporales</taxon>
        <taxon>Micromonosporaceae</taxon>
        <taxon>Actinoplanes</taxon>
    </lineage>
</organism>
<dbReference type="EMBL" id="BOMQ01000026">
    <property type="protein sequence ID" value="GIE48681.1"/>
    <property type="molecule type" value="Genomic_DNA"/>
</dbReference>
<keyword evidence="1" id="KW-1133">Transmembrane helix</keyword>
<keyword evidence="1" id="KW-0812">Transmembrane</keyword>
<feature type="transmembrane region" description="Helical" evidence="1">
    <location>
        <begin position="62"/>
        <end position="81"/>
    </location>
</feature>
<dbReference type="AlphaFoldDB" id="A0A919MKN0"/>